<sequence length="106" mass="11701">MDANEIKWSFTMAKSTETYPEIDELKDDLAALKKHMSELTASLKQDGVDEAEKIGARAKEKLGELKDRGSKGIEQIEGKVREKPGQSIAIAFAAGFLASMLMRNRS</sequence>
<proteinExistence type="predicted"/>
<comment type="caution">
    <text evidence="2">The sequence shown here is derived from an EMBL/GenBank/DDBJ whole genome shotgun (WGS) entry which is preliminary data.</text>
</comment>
<evidence type="ECO:0000313" key="2">
    <source>
        <dbReference type="EMBL" id="MZR23246.1"/>
    </source>
</evidence>
<dbReference type="RefSeq" id="WP_170078525.1">
    <property type="nucleotide sequence ID" value="NZ_JBHSDG010000003.1"/>
</dbReference>
<dbReference type="EMBL" id="WTVA01000014">
    <property type="protein sequence ID" value="MZR23246.1"/>
    <property type="molecule type" value="Genomic_DNA"/>
</dbReference>
<keyword evidence="3" id="KW-1185">Reference proteome</keyword>
<reference evidence="2 3" key="1">
    <citation type="journal article" date="2014" name="Int. J. Syst. Evol. Microbiol.">
        <title>Sneathiella chungangensis sp. nov., isolated from a marine sand, and emended description of the genus Sneathiella.</title>
        <authorList>
            <person name="Siamphan C."/>
            <person name="Kim H."/>
            <person name="Lee J.S."/>
            <person name="Kim W."/>
        </authorList>
    </citation>
    <scope>NUCLEOTIDE SEQUENCE [LARGE SCALE GENOMIC DNA]</scope>
    <source>
        <strain evidence="2 3">KCTC 32476</strain>
    </source>
</reference>
<dbReference type="AlphaFoldDB" id="A0A845MIU1"/>
<evidence type="ECO:0008006" key="4">
    <source>
        <dbReference type="Google" id="ProtNLM"/>
    </source>
</evidence>
<organism evidence="2 3">
    <name type="scientific">Sneathiella chungangensis</name>
    <dbReference type="NCBI Taxonomy" id="1418234"/>
    <lineage>
        <taxon>Bacteria</taxon>
        <taxon>Pseudomonadati</taxon>
        <taxon>Pseudomonadota</taxon>
        <taxon>Alphaproteobacteria</taxon>
        <taxon>Sneathiellales</taxon>
        <taxon>Sneathiellaceae</taxon>
        <taxon>Sneathiella</taxon>
    </lineage>
</organism>
<dbReference type="Proteomes" id="UP000445696">
    <property type="component" value="Unassembled WGS sequence"/>
</dbReference>
<accession>A0A845MIU1</accession>
<feature type="coiled-coil region" evidence="1">
    <location>
        <begin position="22"/>
        <end position="68"/>
    </location>
</feature>
<protein>
    <recommendedName>
        <fullName evidence="4">DUF883 domain-containing protein</fullName>
    </recommendedName>
</protein>
<keyword evidence="1" id="KW-0175">Coiled coil</keyword>
<evidence type="ECO:0000256" key="1">
    <source>
        <dbReference type="SAM" id="Coils"/>
    </source>
</evidence>
<gene>
    <name evidence="2" type="ORF">GQF03_12990</name>
</gene>
<name>A0A845MIU1_9PROT</name>
<evidence type="ECO:0000313" key="3">
    <source>
        <dbReference type="Proteomes" id="UP000445696"/>
    </source>
</evidence>